<dbReference type="InterPro" id="IPR007499">
    <property type="entry name" value="ERF_bacteria_virus"/>
</dbReference>
<gene>
    <name evidence="1" type="ORF">J2S25_002402</name>
</gene>
<dbReference type="Pfam" id="PF04404">
    <property type="entry name" value="ERF"/>
    <property type="match status" value="1"/>
</dbReference>
<proteinExistence type="predicted"/>
<dbReference type="RefSeq" id="WP_307191981.1">
    <property type="nucleotide sequence ID" value="NZ_JAUSUN010000013.1"/>
</dbReference>
<keyword evidence="2" id="KW-1185">Reference proteome</keyword>
<reference evidence="1 2" key="1">
    <citation type="submission" date="2023-07" db="EMBL/GenBank/DDBJ databases">
        <title>Genomic Encyclopedia of Type Strains, Phase IV (KMG-IV): sequencing the most valuable type-strain genomes for metagenomic binning, comparative biology and taxonomic classification.</title>
        <authorList>
            <person name="Goeker M."/>
        </authorList>
    </citation>
    <scope>NUCLEOTIDE SEQUENCE [LARGE SCALE GENOMIC DNA]</scope>
    <source>
        <strain evidence="1 2">DSM 19598</strain>
    </source>
</reference>
<evidence type="ECO:0008006" key="3">
    <source>
        <dbReference type="Google" id="ProtNLM"/>
    </source>
</evidence>
<evidence type="ECO:0000313" key="2">
    <source>
        <dbReference type="Proteomes" id="UP001242313"/>
    </source>
</evidence>
<comment type="caution">
    <text evidence="1">The sequence shown here is derived from an EMBL/GenBank/DDBJ whole genome shotgun (WGS) entry which is preliminary data.</text>
</comment>
<evidence type="ECO:0000313" key="1">
    <source>
        <dbReference type="EMBL" id="MDQ0414195.1"/>
    </source>
</evidence>
<name>A0ABU0FWI7_9BACI</name>
<dbReference type="EMBL" id="JAUSUN010000013">
    <property type="protein sequence ID" value="MDQ0414195.1"/>
    <property type="molecule type" value="Genomic_DNA"/>
</dbReference>
<organism evidence="1 2">
    <name type="scientific">Mesobacillus stamsii</name>
    <dbReference type="NCBI Taxonomy" id="225347"/>
    <lineage>
        <taxon>Bacteria</taxon>
        <taxon>Bacillati</taxon>
        <taxon>Bacillota</taxon>
        <taxon>Bacilli</taxon>
        <taxon>Bacillales</taxon>
        <taxon>Bacillaceae</taxon>
        <taxon>Mesobacillus</taxon>
    </lineage>
</organism>
<protein>
    <recommendedName>
        <fullName evidence="3">Single-stranded DNA-binding protein</fullName>
    </recommendedName>
</protein>
<sequence>MSDNLSIYQKLLEVRKIVPYLQKEAQGHQYQYVGSSQVLSAVRQQLDRLGILLTVKIIGHNVSSETVENKDKNGNLKRTTTYFTELDLEYTWINADNPSETLSLPFYGQGVDIAGEKGVGKALTYAEKYFLLKQFNIATDKDDPDAFQEKSEVYKKPEPISSEEIGELKMKVLEFARLRGKTEQDVLKALAVDDITILTSSEGKSAIKTLNGWISAARKVVKKQENE</sequence>
<accession>A0ABU0FWI7</accession>
<dbReference type="Proteomes" id="UP001242313">
    <property type="component" value="Unassembled WGS sequence"/>
</dbReference>